<feature type="binding site" evidence="14">
    <location>
        <position position="377"/>
    </location>
    <ligand>
        <name>ATP</name>
        <dbReference type="ChEBI" id="CHEBI:30616"/>
    </ligand>
</feature>
<dbReference type="SUPFAM" id="SSF56112">
    <property type="entry name" value="Protein kinase-like (PK-like)"/>
    <property type="match status" value="1"/>
</dbReference>
<dbReference type="GO" id="GO:0044773">
    <property type="term" value="P:mitotic DNA damage checkpoint signaling"/>
    <property type="evidence" value="ECO:0007669"/>
    <property type="project" value="TreeGrafter"/>
</dbReference>
<keyword evidence="20" id="KW-1185">Reference proteome</keyword>
<dbReference type="EMBL" id="CAJNNV010028989">
    <property type="protein sequence ID" value="CAE8626550.1"/>
    <property type="molecule type" value="Genomic_DNA"/>
</dbReference>
<comment type="caution">
    <text evidence="18">The sequence shown here is derived from an EMBL/GenBank/DDBJ whole genome shotgun (WGS) entry which is preliminary data.</text>
</comment>
<keyword evidence="7 14" id="KW-0547">Nucleotide-binding</keyword>
<dbReference type="SUPFAM" id="SSF47473">
    <property type="entry name" value="EF-hand"/>
    <property type="match status" value="1"/>
</dbReference>
<dbReference type="PANTHER" id="PTHR44167:SF18">
    <property type="entry name" value="PROTEIN KINASE DOMAIN-CONTAINING PROTEIN"/>
    <property type="match status" value="1"/>
</dbReference>
<comment type="cofactor">
    <cofactor evidence="1">
        <name>Mg(2+)</name>
        <dbReference type="ChEBI" id="CHEBI:18420"/>
    </cofactor>
</comment>
<dbReference type="Proteomes" id="UP000626109">
    <property type="component" value="Unassembled WGS sequence"/>
</dbReference>
<dbReference type="InterPro" id="IPR011009">
    <property type="entry name" value="Kinase-like_dom_sf"/>
</dbReference>
<keyword evidence="3" id="KW-0723">Serine/threonine-protein kinase</keyword>
<dbReference type="EC" id="2.7.11.1" evidence="2"/>
<dbReference type="PROSITE" id="PS00018">
    <property type="entry name" value="EF_HAND_1"/>
    <property type="match status" value="1"/>
</dbReference>
<evidence type="ECO:0000256" key="3">
    <source>
        <dbReference type="ARBA" id="ARBA00022527"/>
    </source>
</evidence>
<keyword evidence="8" id="KW-0418">Kinase</keyword>
<evidence type="ECO:0000256" key="14">
    <source>
        <dbReference type="PROSITE-ProRule" id="PRU10141"/>
    </source>
</evidence>
<dbReference type="Pfam" id="PF00069">
    <property type="entry name" value="Pkinase"/>
    <property type="match status" value="1"/>
</dbReference>
<dbReference type="GO" id="GO:0004674">
    <property type="term" value="F:protein serine/threonine kinase activity"/>
    <property type="evidence" value="ECO:0007669"/>
    <property type="project" value="UniProtKB-KW"/>
</dbReference>
<keyword evidence="4" id="KW-0808">Transferase</keyword>
<dbReference type="OrthoDB" id="418625at2759"/>
<dbReference type="Gene3D" id="3.30.200.20">
    <property type="entry name" value="Phosphorylase Kinase, domain 1"/>
    <property type="match status" value="1"/>
</dbReference>
<dbReference type="InterPro" id="IPR018247">
    <property type="entry name" value="EF_Hand_1_Ca_BS"/>
</dbReference>
<dbReference type="Gene3D" id="1.10.238.10">
    <property type="entry name" value="EF-hand"/>
    <property type="match status" value="1"/>
</dbReference>
<dbReference type="EMBL" id="CAJNNW010033167">
    <property type="protein sequence ID" value="CAE8717480.1"/>
    <property type="molecule type" value="Genomic_DNA"/>
</dbReference>
<evidence type="ECO:0000256" key="13">
    <source>
        <dbReference type="ARBA" id="ARBA00048679"/>
    </source>
</evidence>
<feature type="compositionally biased region" description="Low complexity" evidence="15">
    <location>
        <begin position="1"/>
        <end position="14"/>
    </location>
</feature>
<dbReference type="InterPro" id="IPR017441">
    <property type="entry name" value="Protein_kinase_ATP_BS"/>
</dbReference>
<dbReference type="InterPro" id="IPR000719">
    <property type="entry name" value="Prot_kinase_dom"/>
</dbReference>
<dbReference type="PROSITE" id="PS00107">
    <property type="entry name" value="PROTEIN_KINASE_ATP"/>
    <property type="match status" value="1"/>
</dbReference>
<evidence type="ECO:0000256" key="4">
    <source>
        <dbReference type="ARBA" id="ARBA00022679"/>
    </source>
</evidence>
<dbReference type="PROSITE" id="PS50011">
    <property type="entry name" value="PROTEIN_KINASE_DOM"/>
    <property type="match status" value="1"/>
</dbReference>
<dbReference type="PANTHER" id="PTHR44167">
    <property type="entry name" value="OVARIAN-SPECIFIC SERINE/THREONINE-PROTEIN KINASE LOK-RELATED"/>
    <property type="match status" value="1"/>
</dbReference>
<feature type="compositionally biased region" description="Polar residues" evidence="15">
    <location>
        <begin position="25"/>
        <end position="51"/>
    </location>
</feature>
<evidence type="ECO:0000259" key="16">
    <source>
        <dbReference type="PROSITE" id="PS50011"/>
    </source>
</evidence>
<evidence type="ECO:0000256" key="9">
    <source>
        <dbReference type="ARBA" id="ARBA00022837"/>
    </source>
</evidence>
<evidence type="ECO:0000256" key="1">
    <source>
        <dbReference type="ARBA" id="ARBA00001946"/>
    </source>
</evidence>
<dbReference type="SMART" id="SM00220">
    <property type="entry name" value="S_TKc"/>
    <property type="match status" value="1"/>
</dbReference>
<dbReference type="PROSITE" id="PS00108">
    <property type="entry name" value="PROTEIN_KINASE_ST"/>
    <property type="match status" value="1"/>
</dbReference>
<sequence length="934" mass="102875">MRAVAMAPVPAPRAGDASPLRGGYNYSQGGASPRTAAQPQVTTNYNFNQVASPRRAASPHMVMKDVPGPARPATPAPNLRDLYRVSSHQQQQQPQQGPPSQLSPARQLLMKLQQKQEYQPQASPQEALQQQQMWKAAVQSPTPPPNVAQFLRAKPPVKPMKLQQKGLTFVMDPVPLKPVKGQQVDYWSEHNKCWIPASIIDVDTESGGVFLDVKPTSPLSLKDQPRKIRARTVPTKDQVSSVQAMIKEGTVEGTAAGMFREIAGPNGRSVCLRDLPDLGAWVDDVVGLVGCQVYLKAAGEEGLTLDMFTKIFWEMIEMQQDISVQAIPRSIVQTCNEGSPYDKYDMGKVLGKGTYGEVLLATNKQSGQVRAIKIIAKEKVRGDIEFMKQEIQNLTQLDHPHILKLYEFYNSVDSIYLVTDQCSGGELFCRIREAKQENQTIPTHWVADAMLQLMMAVSHIHACHIVHLDIKSQNIMLMPSLQTKAHFQRGGRDSMADMSFAARPHVMVIDLGVATNFKPGDYKGNHPMGTPATMAPEVWRGEITPEADVFSCGCVLFELLSPGAMPFGFRFKGDRQEVVNFWQSKPQPLWEKARHAPPQALNMVRQMLELDRTRRISASACLAEPFLQQASKSVNASEGSANEQEVRAQLIKRLATVHHRSTLYKSIALKIAGDWPPNRMPSISGLFSEFDVMGNGTLSESHLVAFLSKQGVDSASAQRAATAMNLSQNKAAVDWTEFVAACVDLSRPELESAIWDIYRNADGDSDGLLSPSDLAKMLPQGHKYSSEMAANAFQELTGRSGLESGERLDWTTFFKHLRQCARDGMSDEPGMADGREVQTSQQQWGIFSDVVDAISNVTGPIFGTLTSRPSQSAGLARSESVRFPGEAAPQGMDQMLDRLTEMGFTDREANKVAILANGGQLNDYVLEQIMMGST</sequence>
<evidence type="ECO:0000256" key="7">
    <source>
        <dbReference type="ARBA" id="ARBA00022741"/>
    </source>
</evidence>
<keyword evidence="5" id="KW-0479">Metal-binding</keyword>
<evidence type="ECO:0000256" key="12">
    <source>
        <dbReference type="ARBA" id="ARBA00047899"/>
    </source>
</evidence>
<evidence type="ECO:0000256" key="8">
    <source>
        <dbReference type="ARBA" id="ARBA00022777"/>
    </source>
</evidence>
<dbReference type="GO" id="GO:0046872">
    <property type="term" value="F:metal ion binding"/>
    <property type="evidence" value="ECO:0007669"/>
    <property type="project" value="UniProtKB-KW"/>
</dbReference>
<proteinExistence type="inferred from homology"/>
<organism evidence="18 19">
    <name type="scientific">Polarella glacialis</name>
    <name type="common">Dinoflagellate</name>
    <dbReference type="NCBI Taxonomy" id="89957"/>
    <lineage>
        <taxon>Eukaryota</taxon>
        <taxon>Sar</taxon>
        <taxon>Alveolata</taxon>
        <taxon>Dinophyceae</taxon>
        <taxon>Suessiales</taxon>
        <taxon>Suessiaceae</taxon>
        <taxon>Polarella</taxon>
    </lineage>
</organism>
<comment type="similarity">
    <text evidence="11">Belongs to the protein kinase superfamily. Ser/Thr protein kinase family. CDPK subfamily.</text>
</comment>
<evidence type="ECO:0000256" key="6">
    <source>
        <dbReference type="ARBA" id="ARBA00022737"/>
    </source>
</evidence>
<keyword evidence="6" id="KW-0677">Repeat</keyword>
<dbReference type="Gene3D" id="1.10.510.10">
    <property type="entry name" value="Transferase(Phosphotransferase) domain 1"/>
    <property type="match status" value="1"/>
</dbReference>
<dbReference type="GO" id="GO:0005737">
    <property type="term" value="C:cytoplasm"/>
    <property type="evidence" value="ECO:0007669"/>
    <property type="project" value="TreeGrafter"/>
</dbReference>
<dbReference type="AlphaFoldDB" id="A0A813KZZ8"/>
<evidence type="ECO:0000256" key="11">
    <source>
        <dbReference type="ARBA" id="ARBA00024334"/>
    </source>
</evidence>
<evidence type="ECO:0000313" key="19">
    <source>
        <dbReference type="Proteomes" id="UP000626109"/>
    </source>
</evidence>
<gene>
    <name evidence="17" type="ORF">PGLA1383_LOCUS43477</name>
    <name evidence="18" type="ORF">PGLA2088_LOCUS39555</name>
</gene>
<name>A0A813KZZ8_POLGL</name>
<dbReference type="GO" id="GO:0005524">
    <property type="term" value="F:ATP binding"/>
    <property type="evidence" value="ECO:0007669"/>
    <property type="project" value="UniProtKB-UniRule"/>
</dbReference>
<comment type="catalytic activity">
    <reaction evidence="12">
        <text>L-threonyl-[protein] + ATP = O-phospho-L-threonyl-[protein] + ADP + H(+)</text>
        <dbReference type="Rhea" id="RHEA:46608"/>
        <dbReference type="Rhea" id="RHEA-COMP:11060"/>
        <dbReference type="Rhea" id="RHEA-COMP:11605"/>
        <dbReference type="ChEBI" id="CHEBI:15378"/>
        <dbReference type="ChEBI" id="CHEBI:30013"/>
        <dbReference type="ChEBI" id="CHEBI:30616"/>
        <dbReference type="ChEBI" id="CHEBI:61977"/>
        <dbReference type="ChEBI" id="CHEBI:456216"/>
        <dbReference type="EC" id="2.7.11.1"/>
    </reaction>
</comment>
<feature type="compositionally biased region" description="Low complexity" evidence="15">
    <location>
        <begin position="86"/>
        <end position="103"/>
    </location>
</feature>
<keyword evidence="9" id="KW-0106">Calcium</keyword>
<evidence type="ECO:0000256" key="10">
    <source>
        <dbReference type="ARBA" id="ARBA00022840"/>
    </source>
</evidence>
<evidence type="ECO:0000256" key="2">
    <source>
        <dbReference type="ARBA" id="ARBA00012513"/>
    </source>
</evidence>
<dbReference type="FunFam" id="3.30.200.20:FF:000315">
    <property type="entry name" value="Calcium-dependent protein kinase 3"/>
    <property type="match status" value="1"/>
</dbReference>
<accession>A0A813KZZ8</accession>
<evidence type="ECO:0000256" key="15">
    <source>
        <dbReference type="SAM" id="MobiDB-lite"/>
    </source>
</evidence>
<keyword evidence="10 14" id="KW-0067">ATP-binding</keyword>
<evidence type="ECO:0000313" key="20">
    <source>
        <dbReference type="Proteomes" id="UP000654075"/>
    </source>
</evidence>
<protein>
    <recommendedName>
        <fullName evidence="2">non-specific serine/threonine protein kinase</fullName>
        <ecNumber evidence="2">2.7.11.1</ecNumber>
    </recommendedName>
</protein>
<feature type="region of interest" description="Disordered" evidence="15">
    <location>
        <begin position="1"/>
        <end position="78"/>
    </location>
</feature>
<comment type="catalytic activity">
    <reaction evidence="13">
        <text>L-seryl-[protein] + ATP = O-phospho-L-seryl-[protein] + ADP + H(+)</text>
        <dbReference type="Rhea" id="RHEA:17989"/>
        <dbReference type="Rhea" id="RHEA-COMP:9863"/>
        <dbReference type="Rhea" id="RHEA-COMP:11604"/>
        <dbReference type="ChEBI" id="CHEBI:15378"/>
        <dbReference type="ChEBI" id="CHEBI:29999"/>
        <dbReference type="ChEBI" id="CHEBI:30616"/>
        <dbReference type="ChEBI" id="CHEBI:83421"/>
        <dbReference type="ChEBI" id="CHEBI:456216"/>
        <dbReference type="EC" id="2.7.11.1"/>
    </reaction>
</comment>
<evidence type="ECO:0000256" key="5">
    <source>
        <dbReference type="ARBA" id="ARBA00022723"/>
    </source>
</evidence>
<feature type="region of interest" description="Disordered" evidence="15">
    <location>
        <begin position="84"/>
        <end position="103"/>
    </location>
</feature>
<dbReference type="InterPro" id="IPR011992">
    <property type="entry name" value="EF-hand-dom_pair"/>
</dbReference>
<evidence type="ECO:0000313" key="17">
    <source>
        <dbReference type="EMBL" id="CAE8626550.1"/>
    </source>
</evidence>
<dbReference type="Proteomes" id="UP000654075">
    <property type="component" value="Unassembled WGS sequence"/>
</dbReference>
<dbReference type="InterPro" id="IPR008271">
    <property type="entry name" value="Ser/Thr_kinase_AS"/>
</dbReference>
<reference evidence="18" key="1">
    <citation type="submission" date="2021-02" db="EMBL/GenBank/DDBJ databases">
        <authorList>
            <person name="Dougan E. K."/>
            <person name="Rhodes N."/>
            <person name="Thang M."/>
            <person name="Chan C."/>
        </authorList>
    </citation>
    <scope>NUCLEOTIDE SEQUENCE</scope>
</reference>
<dbReference type="GO" id="GO:0005634">
    <property type="term" value="C:nucleus"/>
    <property type="evidence" value="ECO:0007669"/>
    <property type="project" value="TreeGrafter"/>
</dbReference>
<dbReference type="Gene3D" id="1.10.8.10">
    <property type="entry name" value="DNA helicase RuvA subunit, C-terminal domain"/>
    <property type="match status" value="1"/>
</dbReference>
<evidence type="ECO:0000313" key="18">
    <source>
        <dbReference type="EMBL" id="CAE8717480.1"/>
    </source>
</evidence>
<feature type="domain" description="Protein kinase" evidence="16">
    <location>
        <begin position="344"/>
        <end position="627"/>
    </location>
</feature>